<sequence>MENHVNEPLELLRAISENLIPLIGFT</sequence>
<name>A0A0E9PVP0_ANGAN</name>
<dbReference type="AlphaFoldDB" id="A0A0E9PVP0"/>
<reference evidence="1" key="2">
    <citation type="journal article" date="2015" name="Fish Shellfish Immunol.">
        <title>Early steps in the European eel (Anguilla anguilla)-Vibrio vulnificus interaction in the gills: Role of the RtxA13 toxin.</title>
        <authorList>
            <person name="Callol A."/>
            <person name="Pajuelo D."/>
            <person name="Ebbesson L."/>
            <person name="Teles M."/>
            <person name="MacKenzie S."/>
            <person name="Amaro C."/>
        </authorList>
    </citation>
    <scope>NUCLEOTIDE SEQUENCE</scope>
</reference>
<evidence type="ECO:0000313" key="1">
    <source>
        <dbReference type="EMBL" id="JAH08322.1"/>
    </source>
</evidence>
<protein>
    <submittedName>
        <fullName evidence="1">Uncharacterized protein</fullName>
    </submittedName>
</protein>
<organism evidence="1">
    <name type="scientific">Anguilla anguilla</name>
    <name type="common">European freshwater eel</name>
    <name type="synonym">Muraena anguilla</name>
    <dbReference type="NCBI Taxonomy" id="7936"/>
    <lineage>
        <taxon>Eukaryota</taxon>
        <taxon>Metazoa</taxon>
        <taxon>Chordata</taxon>
        <taxon>Craniata</taxon>
        <taxon>Vertebrata</taxon>
        <taxon>Euteleostomi</taxon>
        <taxon>Actinopterygii</taxon>
        <taxon>Neopterygii</taxon>
        <taxon>Teleostei</taxon>
        <taxon>Anguilliformes</taxon>
        <taxon>Anguillidae</taxon>
        <taxon>Anguilla</taxon>
    </lineage>
</organism>
<reference evidence="1" key="1">
    <citation type="submission" date="2014-11" db="EMBL/GenBank/DDBJ databases">
        <authorList>
            <person name="Amaro Gonzalez C."/>
        </authorList>
    </citation>
    <scope>NUCLEOTIDE SEQUENCE</scope>
</reference>
<proteinExistence type="predicted"/>
<accession>A0A0E9PVP0</accession>
<dbReference type="EMBL" id="GBXM01100255">
    <property type="protein sequence ID" value="JAH08322.1"/>
    <property type="molecule type" value="Transcribed_RNA"/>
</dbReference>